<evidence type="ECO:0000256" key="10">
    <source>
        <dbReference type="HAMAP-Rule" id="MF_01102"/>
    </source>
</evidence>
<feature type="compositionally biased region" description="Polar residues" evidence="11">
    <location>
        <begin position="266"/>
        <end position="280"/>
    </location>
</feature>
<feature type="region of interest" description="Disordered" evidence="11">
    <location>
        <begin position="245"/>
        <end position="280"/>
    </location>
</feature>
<dbReference type="NCBIfam" id="TIGR03197">
    <property type="entry name" value="MnmC_Cterm"/>
    <property type="match status" value="1"/>
</dbReference>
<sequence>MIQRDNQPWAPAATADINWSASEEPRAQQYDDVYYQRGQGLDESLYTFLEGNRIAERLGASPEQFAIAETGFGTGLNFLLTWAAWRAIPQPRPRLHFVSIERHPLVHADAAKALSHWQALTPLSEQLLSAWPPALRGQHRLSFEESAVTLDIWVEDASAALADMASFDRPWIDAWYLDGFAPAKNPDMWQPDLFRSVAALSRRGATVATFTAAGSVRRGLAEAGFNVEKVAGFGHKRDSLRAVLAPPGATSGEDSASQPTPPGTPRATTKGITPWDISQQPEPGIRTAIVIGAGLAGASTAAALARRGINVTVLEEHTVASAASGNAQGVIYTRLSRKHSALTDFALQSYTFAIAQYRRLFGAGALKAGEDGQLCGYFQQSTATEDMAYLTDKLAGTHRLASVVSAEAASELLGIEQPMAGYWFPDSGWLHPPAVCEAMLSGAGITVKSGCGQVTASAGNVRRWQVETGDKRIFEADALVLCGGVSTNQFAQAAWLPLQPIRGQTTQLPAADQTRSLRSVMCHEGYISPPRHGQHCIGASFAPGNTDTTVTRDDHEYNLATLAKALPGLSQSLNQLDTASLGGRAALRCASPDYLPVAGPLPDRTAFLETYAGLRDNAKLVQTDKAPVIPGLFVNTAHGSRGLTSTPLCGELIASQLCGEPLPLGRHFHRNLAPARFLVRDLKRNRC</sequence>
<keyword evidence="3 10" id="KW-0285">Flavoprotein</keyword>
<comment type="function">
    <text evidence="10">Catalyzes the last two steps in the biosynthesis of 5-methylaminomethyl-2-thiouridine (mnm(5)s(2)U) at the wobble position (U34) in tRNA. Catalyzes the FAD-dependent demodification of cmnm(5)s(2)U34 to nm(5)s(2)U34, followed by the transfer of a methyl group from S-adenosyl-L-methionine to nm(5)s(2)U34, to form mnm(5)s(2)U34.</text>
</comment>
<evidence type="ECO:0000259" key="12">
    <source>
        <dbReference type="Pfam" id="PF01266"/>
    </source>
</evidence>
<keyword evidence="5 10" id="KW-0949">S-adenosyl-L-methionine</keyword>
<dbReference type="GO" id="GO:0032259">
    <property type="term" value="P:methylation"/>
    <property type="evidence" value="ECO:0007669"/>
    <property type="project" value="UniProtKB-KW"/>
</dbReference>
<dbReference type="SUPFAM" id="SSF54373">
    <property type="entry name" value="FAD-linked reductases, C-terminal domain"/>
    <property type="match status" value="1"/>
</dbReference>
<dbReference type="InterPro" id="IPR036188">
    <property type="entry name" value="FAD/NAD-bd_sf"/>
</dbReference>
<evidence type="ECO:0000313" key="15">
    <source>
        <dbReference type="Proteomes" id="UP000644693"/>
    </source>
</evidence>
<evidence type="ECO:0000256" key="3">
    <source>
        <dbReference type="ARBA" id="ARBA00022630"/>
    </source>
</evidence>
<dbReference type="InterPro" id="IPR029063">
    <property type="entry name" value="SAM-dependent_MTases_sf"/>
</dbReference>
<dbReference type="InterPro" id="IPR006076">
    <property type="entry name" value="FAD-dep_OxRdtase"/>
</dbReference>
<dbReference type="AlphaFoldDB" id="A0A919CIA2"/>
<dbReference type="Pfam" id="PF01266">
    <property type="entry name" value="DAO"/>
    <property type="match status" value="1"/>
</dbReference>
<feature type="domain" description="MnmC-like methyltransferase" evidence="13">
    <location>
        <begin position="120"/>
        <end position="244"/>
    </location>
</feature>
<keyword evidence="2 10" id="KW-0489">Methyltransferase</keyword>
<organism evidence="14 15">
    <name type="scientific">Parahalioglobus pacificus</name>
    <dbReference type="NCBI Taxonomy" id="930806"/>
    <lineage>
        <taxon>Bacteria</taxon>
        <taxon>Pseudomonadati</taxon>
        <taxon>Pseudomonadota</taxon>
        <taxon>Gammaproteobacteria</taxon>
        <taxon>Cellvibrionales</taxon>
        <taxon>Halieaceae</taxon>
        <taxon>Parahalioglobus</taxon>
    </lineage>
</organism>
<accession>A0A919CIA2</accession>
<comment type="subcellular location">
    <subcellularLocation>
        <location evidence="10">Cytoplasm</location>
    </subcellularLocation>
</comment>
<dbReference type="EC" id="2.1.1.61" evidence="10"/>
<keyword evidence="7 10" id="KW-0274">FAD</keyword>
<dbReference type="EC" id="1.5.-.-" evidence="10"/>
<evidence type="ECO:0000256" key="5">
    <source>
        <dbReference type="ARBA" id="ARBA00022691"/>
    </source>
</evidence>
<evidence type="ECO:0000259" key="13">
    <source>
        <dbReference type="Pfam" id="PF05430"/>
    </source>
</evidence>
<dbReference type="NCBIfam" id="NF002481">
    <property type="entry name" value="PRK01747.1-2"/>
    <property type="match status" value="1"/>
</dbReference>
<evidence type="ECO:0000256" key="1">
    <source>
        <dbReference type="ARBA" id="ARBA00022490"/>
    </source>
</evidence>
<dbReference type="GO" id="GO:0002098">
    <property type="term" value="P:tRNA wobble uridine modification"/>
    <property type="evidence" value="ECO:0007669"/>
    <property type="project" value="TreeGrafter"/>
</dbReference>
<evidence type="ECO:0000313" key="14">
    <source>
        <dbReference type="EMBL" id="GHD27388.1"/>
    </source>
</evidence>
<dbReference type="Gene3D" id="3.30.9.10">
    <property type="entry name" value="D-Amino Acid Oxidase, subunit A, domain 2"/>
    <property type="match status" value="1"/>
</dbReference>
<dbReference type="GO" id="GO:0050660">
    <property type="term" value="F:flavin adenine dinucleotide binding"/>
    <property type="evidence" value="ECO:0007669"/>
    <property type="project" value="UniProtKB-UniRule"/>
</dbReference>
<evidence type="ECO:0000256" key="6">
    <source>
        <dbReference type="ARBA" id="ARBA00022694"/>
    </source>
</evidence>
<comment type="catalytic activity">
    <reaction evidence="10">
        <text>5-aminomethyl-2-thiouridine(34) in tRNA + S-adenosyl-L-methionine = 5-methylaminomethyl-2-thiouridine(34) in tRNA + S-adenosyl-L-homocysteine + H(+)</text>
        <dbReference type="Rhea" id="RHEA:19569"/>
        <dbReference type="Rhea" id="RHEA-COMP:10195"/>
        <dbReference type="Rhea" id="RHEA-COMP:10197"/>
        <dbReference type="ChEBI" id="CHEBI:15378"/>
        <dbReference type="ChEBI" id="CHEBI:57856"/>
        <dbReference type="ChEBI" id="CHEBI:59789"/>
        <dbReference type="ChEBI" id="CHEBI:74454"/>
        <dbReference type="ChEBI" id="CHEBI:74455"/>
        <dbReference type="EC" id="2.1.1.61"/>
    </reaction>
</comment>
<dbReference type="Gene3D" id="3.40.50.150">
    <property type="entry name" value="Vaccinia Virus protein VP39"/>
    <property type="match status" value="1"/>
</dbReference>
<comment type="cofactor">
    <cofactor evidence="10">
        <name>FAD</name>
        <dbReference type="ChEBI" id="CHEBI:57692"/>
    </cofactor>
</comment>
<name>A0A919CIA2_9GAMM</name>
<dbReference type="InterPro" id="IPR008471">
    <property type="entry name" value="MnmC-like_methylTransf"/>
</dbReference>
<keyword evidence="4 10" id="KW-0808">Transferase</keyword>
<keyword evidence="15" id="KW-1185">Reference proteome</keyword>
<feature type="region of interest" description="FAD-dependent cmnm(5)s(2)U34 oxidoreductase" evidence="10">
    <location>
        <begin position="291"/>
        <end position="687"/>
    </location>
</feature>
<reference evidence="14" key="1">
    <citation type="journal article" date="2014" name="Int. J. Syst. Evol. Microbiol.">
        <title>Complete genome sequence of Corynebacterium casei LMG S-19264T (=DSM 44701T), isolated from a smear-ripened cheese.</title>
        <authorList>
            <consortium name="US DOE Joint Genome Institute (JGI-PGF)"/>
            <person name="Walter F."/>
            <person name="Albersmeier A."/>
            <person name="Kalinowski J."/>
            <person name="Ruckert C."/>
        </authorList>
    </citation>
    <scope>NUCLEOTIDE SEQUENCE</scope>
    <source>
        <strain evidence="14">KCTC 23430</strain>
    </source>
</reference>
<dbReference type="Proteomes" id="UP000644693">
    <property type="component" value="Unassembled WGS sequence"/>
</dbReference>
<proteinExistence type="inferred from homology"/>
<keyword evidence="8 10" id="KW-0560">Oxidoreductase</keyword>
<dbReference type="GO" id="GO:0004808">
    <property type="term" value="F:tRNA (5-methylaminomethyl-2-thiouridylate)(34)-methyltransferase activity"/>
    <property type="evidence" value="ECO:0007669"/>
    <property type="project" value="UniProtKB-EC"/>
</dbReference>
<evidence type="ECO:0000256" key="9">
    <source>
        <dbReference type="ARBA" id="ARBA00023268"/>
    </source>
</evidence>
<keyword evidence="6 10" id="KW-0819">tRNA processing</keyword>
<dbReference type="GO" id="GO:0016645">
    <property type="term" value="F:oxidoreductase activity, acting on the CH-NH group of donors"/>
    <property type="evidence" value="ECO:0007669"/>
    <property type="project" value="InterPro"/>
</dbReference>
<feature type="domain" description="FAD dependent oxidoreductase" evidence="12">
    <location>
        <begin position="289"/>
        <end position="655"/>
    </location>
</feature>
<dbReference type="InterPro" id="IPR023032">
    <property type="entry name" value="tRNA_MAMT_biosynth_bifunc_MnmC"/>
</dbReference>
<evidence type="ECO:0000256" key="7">
    <source>
        <dbReference type="ARBA" id="ARBA00022827"/>
    </source>
</evidence>
<dbReference type="Gene3D" id="3.50.50.60">
    <property type="entry name" value="FAD/NAD(P)-binding domain"/>
    <property type="match status" value="1"/>
</dbReference>
<dbReference type="SUPFAM" id="SSF51905">
    <property type="entry name" value="FAD/NAD(P)-binding domain"/>
    <property type="match status" value="1"/>
</dbReference>
<dbReference type="InterPro" id="IPR047785">
    <property type="entry name" value="tRNA_MNMC2"/>
</dbReference>
<dbReference type="HAMAP" id="MF_01102">
    <property type="entry name" value="MnmC"/>
    <property type="match status" value="1"/>
</dbReference>
<evidence type="ECO:0000256" key="2">
    <source>
        <dbReference type="ARBA" id="ARBA00022603"/>
    </source>
</evidence>
<dbReference type="GO" id="GO:0005737">
    <property type="term" value="C:cytoplasm"/>
    <property type="evidence" value="ECO:0007669"/>
    <property type="project" value="UniProtKB-SubCell"/>
</dbReference>
<dbReference type="Pfam" id="PF05430">
    <property type="entry name" value="Methyltransf_30"/>
    <property type="match status" value="1"/>
</dbReference>
<evidence type="ECO:0000256" key="8">
    <source>
        <dbReference type="ARBA" id="ARBA00023002"/>
    </source>
</evidence>
<protein>
    <recommendedName>
        <fullName evidence="10">tRNA 5-methylaminomethyl-2-thiouridine biosynthesis bifunctional protein MnmC</fullName>
        <shortName evidence="10">tRNA mnm(5)s(2)U biosynthesis bifunctional protein</shortName>
    </recommendedName>
    <domain>
        <recommendedName>
            <fullName evidence="10">tRNA (mnm(5)s(2)U34)-methyltransferase</fullName>
            <ecNumber evidence="10">2.1.1.61</ecNumber>
        </recommendedName>
    </domain>
    <domain>
        <recommendedName>
            <fullName evidence="10">FAD-dependent cmnm(5)s(2)U34 oxidoreductase</fullName>
            <ecNumber evidence="10">1.5.-.-</ecNumber>
        </recommendedName>
    </domain>
</protein>
<keyword evidence="1 10" id="KW-0963">Cytoplasm</keyword>
<evidence type="ECO:0000256" key="11">
    <source>
        <dbReference type="SAM" id="MobiDB-lite"/>
    </source>
</evidence>
<dbReference type="PANTHER" id="PTHR13847">
    <property type="entry name" value="SARCOSINE DEHYDROGENASE-RELATED"/>
    <property type="match status" value="1"/>
</dbReference>
<evidence type="ECO:0000256" key="4">
    <source>
        <dbReference type="ARBA" id="ARBA00022679"/>
    </source>
</evidence>
<comment type="similarity">
    <text evidence="10">In the C-terminal section; belongs to the DAO family.</text>
</comment>
<feature type="region of interest" description="tRNA (mnm(5)s(2)U34)-methyltransferase" evidence="10">
    <location>
        <begin position="1"/>
        <end position="245"/>
    </location>
</feature>
<reference evidence="14" key="2">
    <citation type="submission" date="2020-09" db="EMBL/GenBank/DDBJ databases">
        <authorList>
            <person name="Sun Q."/>
            <person name="Kim S."/>
        </authorList>
    </citation>
    <scope>NUCLEOTIDE SEQUENCE</scope>
    <source>
        <strain evidence="14">KCTC 23430</strain>
    </source>
</reference>
<comment type="similarity">
    <text evidence="10">In the N-terminal section; belongs to the methyltransferase superfamily. tRNA (mnm(5)s(2)U34)-methyltransferase family.</text>
</comment>
<comment type="caution">
    <text evidence="14">The sequence shown here is derived from an EMBL/GenBank/DDBJ whole genome shotgun (WGS) entry which is preliminary data.</text>
</comment>
<dbReference type="PANTHER" id="PTHR13847:SF283">
    <property type="entry name" value="TRNA 5-METHYLAMINOMETHYL-2-THIOURIDINE BIOSYNTHESIS BIFUNCTIONAL PROTEIN MNMC"/>
    <property type="match status" value="1"/>
</dbReference>
<dbReference type="InterPro" id="IPR017610">
    <property type="entry name" value="tRNA_S-uridine_synth_MnmC_C"/>
</dbReference>
<gene>
    <name evidence="10 14" type="primary">mnmC</name>
    <name evidence="14" type="ORF">GCM10007053_05590</name>
</gene>
<dbReference type="EMBL" id="BMYM01000001">
    <property type="protein sequence ID" value="GHD27388.1"/>
    <property type="molecule type" value="Genomic_DNA"/>
</dbReference>
<keyword evidence="9 10" id="KW-0511">Multifunctional enzyme</keyword>
<dbReference type="NCBIfam" id="NF033855">
    <property type="entry name" value="tRNA_MNMC2"/>
    <property type="match status" value="1"/>
</dbReference>